<feature type="region of interest" description="Disordered" evidence="1">
    <location>
        <begin position="70"/>
        <end position="114"/>
    </location>
</feature>
<dbReference type="RefSeq" id="WP_206858502.1">
    <property type="nucleotide sequence ID" value="NZ_CP147250.1"/>
</dbReference>
<gene>
    <name evidence="2" type="ORF">DOK79_001150</name>
</gene>
<reference evidence="2 3" key="2">
    <citation type="submission" date="2024-03" db="EMBL/GenBank/DDBJ databases">
        <title>The Genome Sequence of Enterococcus sp. DIV1094.</title>
        <authorList>
            <consortium name="The Broad Institute Genomics Platform"/>
            <consortium name="The Broad Institute Microbial Omics Core"/>
            <consortium name="The Broad Institute Genomic Center for Infectious Diseases"/>
            <person name="Earl A."/>
            <person name="Manson A."/>
            <person name="Gilmore M."/>
            <person name="Schwartman J."/>
            <person name="Shea T."/>
            <person name="Abouelleil A."/>
            <person name="Cao P."/>
            <person name="Chapman S."/>
            <person name="Cusick C."/>
            <person name="Young S."/>
            <person name="Neafsey D."/>
            <person name="Nusbaum C."/>
            <person name="Birren B."/>
        </authorList>
    </citation>
    <scope>NUCLEOTIDE SEQUENCE [LARGE SCALE GENOMIC DNA]</scope>
    <source>
        <strain evidence="2 3">DIV1094</strain>
    </source>
</reference>
<proteinExistence type="predicted"/>
<accession>A0ABZ2SWX8</accession>
<dbReference type="Proteomes" id="UP000664360">
    <property type="component" value="Chromosome"/>
</dbReference>
<reference evidence="2 3" key="1">
    <citation type="submission" date="2021-03" db="EMBL/GenBank/DDBJ databases">
        <authorList>
            <person name="Gilmore M.S."/>
            <person name="Schwartzman J."/>
            <person name="Van Tyne D."/>
            <person name="Martin M."/>
            <person name="Earl A.M."/>
            <person name="Manson A.L."/>
            <person name="Straub T."/>
            <person name="Salamzade R."/>
            <person name="Saavedra J."/>
            <person name="Lebreton F."/>
            <person name="Prichula J."/>
            <person name="Schaufler K."/>
            <person name="Gaca A."/>
            <person name="Sgardioli B."/>
            <person name="Wagenaar J."/>
            <person name="Strong T."/>
        </authorList>
    </citation>
    <scope>NUCLEOTIDE SEQUENCE [LARGE SCALE GENOMIC DNA]</scope>
    <source>
        <strain evidence="2 3">DIV1094</strain>
    </source>
</reference>
<keyword evidence="3" id="KW-1185">Reference proteome</keyword>
<evidence type="ECO:0000313" key="3">
    <source>
        <dbReference type="Proteomes" id="UP000664360"/>
    </source>
</evidence>
<sequence length="114" mass="12636">MNKLGICLLFAVYGAAFKAAELAFKALWLISKTLAKLIVKMVKKGVNKLRVKKAIKNSLEETIPLQQENKLERSAVRSNNSQESRLNTRMAQAQERASLRGSQSSHSLATGHAR</sequence>
<evidence type="ECO:0000256" key="1">
    <source>
        <dbReference type="SAM" id="MobiDB-lite"/>
    </source>
</evidence>
<name>A0ABZ2SWX8_9ENTE</name>
<evidence type="ECO:0000313" key="2">
    <source>
        <dbReference type="EMBL" id="WYJ79610.1"/>
    </source>
</evidence>
<dbReference type="EMBL" id="CP147250">
    <property type="protein sequence ID" value="WYJ79610.1"/>
    <property type="molecule type" value="Genomic_DNA"/>
</dbReference>
<organism evidence="2 3">
    <name type="scientific">Candidatus Enterococcus mangumiae</name>
    <dbReference type="NCBI Taxonomy" id="2230878"/>
    <lineage>
        <taxon>Bacteria</taxon>
        <taxon>Bacillati</taxon>
        <taxon>Bacillota</taxon>
        <taxon>Bacilli</taxon>
        <taxon>Lactobacillales</taxon>
        <taxon>Enterococcaceae</taxon>
        <taxon>Enterococcus</taxon>
    </lineage>
</organism>
<protein>
    <submittedName>
        <fullName evidence="2">Uncharacterized protein</fullName>
    </submittedName>
</protein>
<feature type="compositionally biased region" description="Polar residues" evidence="1">
    <location>
        <begin position="76"/>
        <end position="91"/>
    </location>
</feature>